<keyword evidence="1" id="KW-0472">Membrane</keyword>
<evidence type="ECO:0000256" key="1">
    <source>
        <dbReference type="SAM" id="Phobius"/>
    </source>
</evidence>
<reference evidence="2 3" key="1">
    <citation type="journal article" date="2023" name="Plants (Basel)">
        <title>Bridging the Gap: Combining Genomics and Transcriptomics Approaches to Understand Stylosanthes scabra, an Orphan Legume from the Brazilian Caatinga.</title>
        <authorList>
            <person name="Ferreira-Neto J.R.C."/>
            <person name="da Silva M.D."/>
            <person name="Binneck E."/>
            <person name="de Melo N.F."/>
            <person name="da Silva R.H."/>
            <person name="de Melo A.L.T.M."/>
            <person name="Pandolfi V."/>
            <person name="Bustamante F.O."/>
            <person name="Brasileiro-Vidal A.C."/>
            <person name="Benko-Iseppon A.M."/>
        </authorList>
    </citation>
    <scope>NUCLEOTIDE SEQUENCE [LARGE SCALE GENOMIC DNA]</scope>
    <source>
        <tissue evidence="2">Leaves</tissue>
    </source>
</reference>
<comment type="caution">
    <text evidence="2">The sequence shown here is derived from an EMBL/GenBank/DDBJ whole genome shotgun (WGS) entry which is preliminary data.</text>
</comment>
<organism evidence="2 3">
    <name type="scientific">Stylosanthes scabra</name>
    <dbReference type="NCBI Taxonomy" id="79078"/>
    <lineage>
        <taxon>Eukaryota</taxon>
        <taxon>Viridiplantae</taxon>
        <taxon>Streptophyta</taxon>
        <taxon>Embryophyta</taxon>
        <taxon>Tracheophyta</taxon>
        <taxon>Spermatophyta</taxon>
        <taxon>Magnoliopsida</taxon>
        <taxon>eudicotyledons</taxon>
        <taxon>Gunneridae</taxon>
        <taxon>Pentapetalae</taxon>
        <taxon>rosids</taxon>
        <taxon>fabids</taxon>
        <taxon>Fabales</taxon>
        <taxon>Fabaceae</taxon>
        <taxon>Papilionoideae</taxon>
        <taxon>50 kb inversion clade</taxon>
        <taxon>dalbergioids sensu lato</taxon>
        <taxon>Dalbergieae</taxon>
        <taxon>Pterocarpus clade</taxon>
        <taxon>Stylosanthes</taxon>
    </lineage>
</organism>
<gene>
    <name evidence="2" type="ORF">PIB30_047923</name>
</gene>
<keyword evidence="3" id="KW-1185">Reference proteome</keyword>
<dbReference type="EMBL" id="JASCZI010121139">
    <property type="protein sequence ID" value="MED6160061.1"/>
    <property type="molecule type" value="Genomic_DNA"/>
</dbReference>
<proteinExistence type="predicted"/>
<dbReference type="PANTHER" id="PTHR31549">
    <property type="entry name" value="PROTEIN, PUTATIVE (DUF247)-RELATED-RELATED"/>
    <property type="match status" value="1"/>
</dbReference>
<keyword evidence="1" id="KW-1133">Transmembrane helix</keyword>
<evidence type="ECO:0000313" key="2">
    <source>
        <dbReference type="EMBL" id="MED6160061.1"/>
    </source>
</evidence>
<sequence>MEFTEAEQSLFTNWANDLFEELEKLDKLFTREGNRVSRPKIQQIPNYMAEKLEFQRYYKPQIISLGCFHPRMSQGELYKKAWAAMYLKDTNLKLEDIYEDIYKEIYYRDMNGNAILKPTWSNLYPLNIPFDARDPIVDGCSVLQLLRKSDYLVDPEKELKISIDKLVRVHQDLLIMDNQITFQFLRLCCEDEARLEQCLHNFLHVHGIEKAPNIPRKKKENQEVKLAVDEEEEDPVHLLDYLRRALLMRDQNTFYKDINNKKIKRGSLHLRKYRIGTIRELKAAGIHVIKCSHGNFLFPDFHNGTLELPELNVDGTMAHIFLNLVAYEMCPDFPNKFEISSFLVFMSSLIEQPEDVKELRMAGIIINELASDKEVADLFNKMDTILVPETPLFAHISDQIHSHFECKRGRIKILSWMGEASSTFFRSPWTIIALLAATLGLVLTFIQTWFAVHPKGCQQVTLMTCQLRCQLGMVDAKLEWLLIFGTNSPLNPLPPYIQNVVVVPLASSSSFTFEDNQRRFALEIDIRKFVALMEENTMEEKESASFGD</sequence>
<evidence type="ECO:0000313" key="3">
    <source>
        <dbReference type="Proteomes" id="UP001341840"/>
    </source>
</evidence>
<dbReference type="PANTHER" id="PTHR31549:SF191">
    <property type="entry name" value="DUF247 DOMAIN PROTEIN"/>
    <property type="match status" value="1"/>
</dbReference>
<feature type="transmembrane region" description="Helical" evidence="1">
    <location>
        <begin position="429"/>
        <end position="452"/>
    </location>
</feature>
<dbReference type="Proteomes" id="UP001341840">
    <property type="component" value="Unassembled WGS sequence"/>
</dbReference>
<protein>
    <submittedName>
        <fullName evidence="2">Uncharacterized protein</fullName>
    </submittedName>
</protein>
<keyword evidence="1" id="KW-0812">Transmembrane</keyword>
<name>A0ABU6UIT2_9FABA</name>
<dbReference type="InterPro" id="IPR004158">
    <property type="entry name" value="DUF247_pln"/>
</dbReference>
<accession>A0ABU6UIT2</accession>
<dbReference type="Pfam" id="PF03140">
    <property type="entry name" value="DUF247"/>
    <property type="match status" value="1"/>
</dbReference>